<evidence type="ECO:0000259" key="2">
    <source>
        <dbReference type="Pfam" id="PF13473"/>
    </source>
</evidence>
<keyword evidence="4" id="KW-1185">Reference proteome</keyword>
<sequence>MACLAGILAATAWLPAATPARADDDTYTLTIKDHRFDPATLEIPAGRKVKLVVKNQDPTAEEFESADLHREKVVAGGKEITILIGPLKPGTYRYIGEYHSATAKGEIVVK</sequence>
<evidence type="ECO:0000313" key="3">
    <source>
        <dbReference type="EMBL" id="MCW3474309.1"/>
    </source>
</evidence>
<evidence type="ECO:0000313" key="4">
    <source>
        <dbReference type="Proteomes" id="UP001165679"/>
    </source>
</evidence>
<dbReference type="Pfam" id="PF13473">
    <property type="entry name" value="Cupredoxin_1"/>
    <property type="match status" value="1"/>
</dbReference>
<feature type="chain" id="PRO_5041384591" evidence="1">
    <location>
        <begin position="23"/>
        <end position="110"/>
    </location>
</feature>
<dbReference type="InterPro" id="IPR028096">
    <property type="entry name" value="EfeO_Cupredoxin"/>
</dbReference>
<comment type="caution">
    <text evidence="3">The sequence shown here is derived from an EMBL/GenBank/DDBJ whole genome shotgun (WGS) entry which is preliminary data.</text>
</comment>
<feature type="domain" description="EfeO-type cupredoxin-like" evidence="2">
    <location>
        <begin position="7"/>
        <end position="109"/>
    </location>
</feature>
<accession>A0AA41YJF9</accession>
<dbReference type="Gene3D" id="2.60.40.420">
    <property type="entry name" value="Cupredoxins - blue copper proteins"/>
    <property type="match status" value="1"/>
</dbReference>
<name>A0AA41YJF9_9PROT</name>
<dbReference type="SUPFAM" id="SSF49503">
    <property type="entry name" value="Cupredoxins"/>
    <property type="match status" value="1"/>
</dbReference>
<keyword evidence="1" id="KW-0732">Signal</keyword>
<dbReference type="InterPro" id="IPR008972">
    <property type="entry name" value="Cupredoxin"/>
</dbReference>
<dbReference type="EMBL" id="JAPDNT010000003">
    <property type="protein sequence ID" value="MCW3474309.1"/>
    <property type="molecule type" value="Genomic_DNA"/>
</dbReference>
<dbReference type="Proteomes" id="UP001165679">
    <property type="component" value="Unassembled WGS sequence"/>
</dbReference>
<proteinExistence type="predicted"/>
<gene>
    <name evidence="3" type="ORF">OL599_06920</name>
</gene>
<reference evidence="3" key="1">
    <citation type="submission" date="2022-09" db="EMBL/GenBank/DDBJ databases">
        <title>Rhodovastum sp. nov. RN2-1 isolated from soil in Seongnam, South Korea.</title>
        <authorList>
            <person name="Le N.T."/>
        </authorList>
    </citation>
    <scope>NUCLEOTIDE SEQUENCE</scope>
    <source>
        <strain evidence="3">RN2-1</strain>
    </source>
</reference>
<feature type="signal peptide" evidence="1">
    <location>
        <begin position="1"/>
        <end position="22"/>
    </location>
</feature>
<reference evidence="3" key="2">
    <citation type="submission" date="2022-10" db="EMBL/GenBank/DDBJ databases">
        <authorList>
            <person name="Trinh H.N."/>
        </authorList>
    </citation>
    <scope>NUCLEOTIDE SEQUENCE</scope>
    <source>
        <strain evidence="3">RN2-1</strain>
    </source>
</reference>
<dbReference type="RefSeq" id="WP_264712936.1">
    <property type="nucleotide sequence ID" value="NZ_JAPDNT010000003.1"/>
</dbReference>
<evidence type="ECO:0000256" key="1">
    <source>
        <dbReference type="SAM" id="SignalP"/>
    </source>
</evidence>
<protein>
    <submittedName>
        <fullName evidence="3">Cupredoxin domain-containing protein</fullName>
    </submittedName>
</protein>
<organism evidence="3 4">
    <name type="scientific">Limobrevibacterium gyesilva</name>
    <dbReference type="NCBI Taxonomy" id="2991712"/>
    <lineage>
        <taxon>Bacteria</taxon>
        <taxon>Pseudomonadati</taxon>
        <taxon>Pseudomonadota</taxon>
        <taxon>Alphaproteobacteria</taxon>
        <taxon>Acetobacterales</taxon>
        <taxon>Acetobacteraceae</taxon>
        <taxon>Limobrevibacterium</taxon>
    </lineage>
</organism>
<dbReference type="AlphaFoldDB" id="A0AA41YJF9"/>